<dbReference type="RefSeq" id="WP_332078492.1">
    <property type="nucleotide sequence ID" value="NZ_JAZHBM010000002.1"/>
</dbReference>
<reference evidence="1 2" key="1">
    <citation type="submission" date="2024-01" db="EMBL/GenBank/DDBJ databases">
        <title>Novel species of the genus Luteimonas isolated from rivers.</title>
        <authorList>
            <person name="Lu H."/>
        </authorList>
    </citation>
    <scope>NUCLEOTIDE SEQUENCE [LARGE SCALE GENOMIC DNA]</scope>
    <source>
        <strain evidence="1 2">SMYT11W</strain>
    </source>
</reference>
<sequence>MFHLGLWLLFDWPRTLQPTTRANRAIVQIANAQLVWVFGAVALRCFLMPGDLDIIPARTDAARRDGRRLVAEIGFAVLPAARA</sequence>
<proteinExistence type="predicted"/>
<accession>A0ABU7WGQ2</accession>
<comment type="caution">
    <text evidence="1">The sequence shown here is derived from an EMBL/GenBank/DDBJ whole genome shotgun (WGS) entry which is preliminary data.</text>
</comment>
<dbReference type="EMBL" id="JAZHBM010000002">
    <property type="protein sequence ID" value="MEF3082775.1"/>
    <property type="molecule type" value="Genomic_DNA"/>
</dbReference>
<evidence type="ECO:0000313" key="2">
    <source>
        <dbReference type="Proteomes" id="UP001358324"/>
    </source>
</evidence>
<dbReference type="Proteomes" id="UP001358324">
    <property type="component" value="Unassembled WGS sequence"/>
</dbReference>
<evidence type="ECO:0000313" key="1">
    <source>
        <dbReference type="EMBL" id="MEF3082775.1"/>
    </source>
</evidence>
<name>A0ABU7WGQ2_9GAMM</name>
<keyword evidence="2" id="KW-1185">Reference proteome</keyword>
<organism evidence="1 2">
    <name type="scientific">Luteimonas flava</name>
    <dbReference type="NCBI Taxonomy" id="3115822"/>
    <lineage>
        <taxon>Bacteria</taxon>
        <taxon>Pseudomonadati</taxon>
        <taxon>Pseudomonadota</taxon>
        <taxon>Gammaproteobacteria</taxon>
        <taxon>Lysobacterales</taxon>
        <taxon>Lysobacteraceae</taxon>
        <taxon>Luteimonas</taxon>
    </lineage>
</organism>
<gene>
    <name evidence="1" type="ORF">V3391_11225</name>
</gene>
<protein>
    <submittedName>
        <fullName evidence="1">Uncharacterized protein</fullName>
    </submittedName>
</protein>